<evidence type="ECO:0000313" key="20">
    <source>
        <dbReference type="EMBL" id="SPQ99001.1"/>
    </source>
</evidence>
<accession>A0A0G4J4C9</accession>
<evidence type="ECO:0000256" key="6">
    <source>
        <dbReference type="ARBA" id="ARBA00022553"/>
    </source>
</evidence>
<dbReference type="FunFam" id="3.20.140.10:FF:000002">
    <property type="entry name" value="Nicotinate phosphoribosyltransferase"/>
    <property type="match status" value="1"/>
</dbReference>
<dbReference type="SUPFAM" id="SSF54675">
    <property type="entry name" value="Nicotinate/Quinolinate PRTase N-terminal domain-like"/>
    <property type="match status" value="1"/>
</dbReference>
<feature type="domain" description="Nicotinate phosphoribosyltransferase N-terminal" evidence="17">
    <location>
        <begin position="23"/>
        <end position="149"/>
    </location>
</feature>
<gene>
    <name evidence="19" type="ORF">PBRA_008951</name>
    <name evidence="20" type="ORF">PLBR_LOCUS6216</name>
</gene>
<dbReference type="InterPro" id="IPR036068">
    <property type="entry name" value="Nicotinate_pribotase-like_C"/>
</dbReference>
<comment type="pathway">
    <text evidence="3 15">Cofactor biosynthesis; NAD(+) biosynthesis; nicotinate D-ribonucleotide from nicotinate: step 1/1.</text>
</comment>
<keyword evidence="21" id="KW-1185">Reference proteome</keyword>
<dbReference type="GO" id="GO:0046872">
    <property type="term" value="F:metal ion binding"/>
    <property type="evidence" value="ECO:0007669"/>
    <property type="project" value="UniProtKB-KW"/>
</dbReference>
<evidence type="ECO:0000256" key="4">
    <source>
        <dbReference type="ARBA" id="ARBA00010897"/>
    </source>
</evidence>
<evidence type="ECO:0000259" key="18">
    <source>
        <dbReference type="Pfam" id="PF17956"/>
    </source>
</evidence>
<proteinExistence type="inferred from homology"/>
<dbReference type="EMBL" id="OVEO01000011">
    <property type="protein sequence ID" value="SPQ99001.1"/>
    <property type="molecule type" value="Genomic_DNA"/>
</dbReference>
<evidence type="ECO:0000256" key="7">
    <source>
        <dbReference type="ARBA" id="ARBA00022598"/>
    </source>
</evidence>
<comment type="cofactor">
    <cofactor evidence="2">
        <name>Mg(2+)</name>
        <dbReference type="ChEBI" id="CHEBI:18420"/>
    </cofactor>
</comment>
<dbReference type="NCBIfam" id="TIGR01513">
    <property type="entry name" value="NAPRTase_put"/>
    <property type="match status" value="1"/>
</dbReference>
<sequence length="540" mass="60152">MVAAASPVVDRDDAPTSPFVTPLLTDLYQISMAYAYWRAGRHDDLAVFDLFFRHNPFNGEYTVFAGLSECLRFVNAYRFSESDIAHLRRKYPMMDGAFFDYLATLDARRLRIYAIDEGTVVFPRVPLIRVEGPLLLAQLMETTFLVLVNFASLITTNAARHREVVGDRTALLEFGLRRAQGPDGGMSASRYAYMGGFNATSNVLAGKLFDIEVKGTHAHAFVSSFTSMDDLKTTTIVSPTGEPVEFAALCTAYRDRLGVSTNTSELAAFISYAQAFPNGFLALIDTYTVLDSGLYNFLAVALALHDIGYKPVGLRLDSGDLAYFSNECRKAFIDISDRFGVSFENLTIVASSDINEDVLQSLTVQGHSIDSFGIGTHLVTCQKQPALGCVYKLVEINGHPRIKVSADIGKVTIPGRKTAYRLFNEQGVPVIDLLAQAHEPAPVANCRIRCNHPVEHQKRCDVLPSRVEDLLRLAWADGKRARPEPTLRELRDRVRAQVQSLRPDHRRFLNPTPYKVSLTTSLLTFMHTLWLDETPVQVLR</sequence>
<dbReference type="EC" id="6.3.4.21" evidence="5 15"/>
<geneLocation type="mitochondrion" evidence="20"/>
<keyword evidence="20" id="KW-0496">Mitochondrion</keyword>
<evidence type="ECO:0000313" key="21">
    <source>
        <dbReference type="Proteomes" id="UP000039324"/>
    </source>
</evidence>
<dbReference type="Pfam" id="PF17767">
    <property type="entry name" value="NAPRTase_N"/>
    <property type="match status" value="1"/>
</dbReference>
<evidence type="ECO:0000256" key="13">
    <source>
        <dbReference type="ARBA" id="ARBA00023426"/>
    </source>
</evidence>
<dbReference type="UniPathway" id="UPA00253">
    <property type="reaction ID" value="UER00457"/>
</dbReference>
<dbReference type="InterPro" id="IPR041525">
    <property type="entry name" value="N/Namide_PRibTrfase"/>
</dbReference>
<dbReference type="FunFam" id="3.20.20.70:FF:000155">
    <property type="entry name" value="Nicotinate phosphoribosyltransferase"/>
    <property type="match status" value="1"/>
</dbReference>
<dbReference type="EMBL" id="CDSF01000125">
    <property type="protein sequence ID" value="CEP02367.1"/>
    <property type="molecule type" value="Genomic_DNA"/>
</dbReference>
<dbReference type="InterPro" id="IPR007229">
    <property type="entry name" value="Nic_PRibTrfase-Fam"/>
</dbReference>
<dbReference type="Pfam" id="PF04095">
    <property type="entry name" value="NAPRTase"/>
    <property type="match status" value="1"/>
</dbReference>
<dbReference type="Proteomes" id="UP000290189">
    <property type="component" value="Unassembled WGS sequence"/>
</dbReference>
<dbReference type="PIRSF" id="PIRSF000484">
    <property type="entry name" value="NAPRT"/>
    <property type="match status" value="1"/>
</dbReference>
<comment type="catalytic activity">
    <reaction evidence="14 15">
        <text>5-phospho-alpha-D-ribose 1-diphosphate + nicotinate + ATP + H2O = nicotinate beta-D-ribonucleotide + ADP + phosphate + diphosphate</text>
        <dbReference type="Rhea" id="RHEA:36163"/>
        <dbReference type="ChEBI" id="CHEBI:15377"/>
        <dbReference type="ChEBI" id="CHEBI:30616"/>
        <dbReference type="ChEBI" id="CHEBI:32544"/>
        <dbReference type="ChEBI" id="CHEBI:33019"/>
        <dbReference type="ChEBI" id="CHEBI:43474"/>
        <dbReference type="ChEBI" id="CHEBI:57502"/>
        <dbReference type="ChEBI" id="CHEBI:58017"/>
        <dbReference type="ChEBI" id="CHEBI:456216"/>
        <dbReference type="EC" id="6.3.4.21"/>
    </reaction>
</comment>
<comment type="cofactor">
    <cofactor evidence="1">
        <name>Mn(2+)</name>
        <dbReference type="ChEBI" id="CHEBI:29035"/>
    </cofactor>
</comment>
<dbReference type="Gene3D" id="3.20.20.70">
    <property type="entry name" value="Aldolase class I"/>
    <property type="match status" value="1"/>
</dbReference>
<keyword evidence="6" id="KW-0597">Phosphoprotein</keyword>
<keyword evidence="9 15" id="KW-0808">Transferase</keyword>
<evidence type="ECO:0000256" key="2">
    <source>
        <dbReference type="ARBA" id="ARBA00001946"/>
    </source>
</evidence>
<evidence type="ECO:0000256" key="1">
    <source>
        <dbReference type="ARBA" id="ARBA00001936"/>
    </source>
</evidence>
<keyword evidence="11" id="KW-0460">Magnesium</keyword>
<dbReference type="SUPFAM" id="SSF51690">
    <property type="entry name" value="Nicotinate/Quinolinate PRTase C-terminal domain-like"/>
    <property type="match status" value="1"/>
</dbReference>
<dbReference type="AlphaFoldDB" id="A0A0G4J4C9"/>
<dbReference type="InterPro" id="IPR006405">
    <property type="entry name" value="Nic_PRibTrfase_pncB"/>
</dbReference>
<dbReference type="InterPro" id="IPR040727">
    <property type="entry name" value="NAPRTase_N"/>
</dbReference>
<protein>
    <recommendedName>
        <fullName evidence="5 15">Nicotinate phosphoribosyltransferase</fullName>
        <ecNumber evidence="5 15">6.3.4.21</ecNumber>
    </recommendedName>
</protein>
<evidence type="ECO:0000259" key="17">
    <source>
        <dbReference type="Pfam" id="PF17767"/>
    </source>
</evidence>
<keyword evidence="12" id="KW-0464">Manganese</keyword>
<dbReference type="Gene3D" id="3.20.140.10">
    <property type="entry name" value="nicotinate phosphoribosyltransferase"/>
    <property type="match status" value="1"/>
</dbReference>
<dbReference type="GO" id="GO:0016740">
    <property type="term" value="F:transferase activity"/>
    <property type="evidence" value="ECO:0007669"/>
    <property type="project" value="UniProtKB-KW"/>
</dbReference>
<keyword evidence="8 15" id="KW-0662">Pyridine nucleotide biosynthesis</keyword>
<dbReference type="PANTHER" id="PTHR11098:SF1">
    <property type="entry name" value="NICOTINATE PHOSPHORIBOSYLTRANSFERASE"/>
    <property type="match status" value="1"/>
</dbReference>
<comment type="PTM">
    <text evidence="15">Transiently phosphorylated on a His residue during the reaction cycle. Phosphorylation strongly increases the affinity for substrates and increases the rate of nicotinate D-ribonucleotide production. Dephosphorylation regenerates the low-affinity form of the enzyme, leading to product release.</text>
</comment>
<evidence type="ECO:0000256" key="8">
    <source>
        <dbReference type="ARBA" id="ARBA00022642"/>
    </source>
</evidence>
<dbReference type="CDD" id="cd01570">
    <property type="entry name" value="NAPRTase_A"/>
    <property type="match status" value="1"/>
</dbReference>
<evidence type="ECO:0000256" key="9">
    <source>
        <dbReference type="ARBA" id="ARBA00022679"/>
    </source>
</evidence>
<evidence type="ECO:0000256" key="14">
    <source>
        <dbReference type="ARBA" id="ARBA00048668"/>
    </source>
</evidence>
<reference evidence="20 22" key="2">
    <citation type="submission" date="2018-03" db="EMBL/GenBank/DDBJ databases">
        <authorList>
            <person name="Fogelqvist J."/>
        </authorList>
    </citation>
    <scope>NUCLEOTIDE SEQUENCE [LARGE SCALE GENOMIC DNA]</scope>
</reference>
<dbReference type="GO" id="GO:0004516">
    <property type="term" value="F:nicotinate phosphoribosyltransferase activity"/>
    <property type="evidence" value="ECO:0007669"/>
    <property type="project" value="UniProtKB-UniRule"/>
</dbReference>
<evidence type="ECO:0000259" key="16">
    <source>
        <dbReference type="Pfam" id="PF04095"/>
    </source>
</evidence>
<evidence type="ECO:0000256" key="10">
    <source>
        <dbReference type="ARBA" id="ARBA00022723"/>
    </source>
</evidence>
<evidence type="ECO:0000256" key="15">
    <source>
        <dbReference type="RuleBase" id="RU365100"/>
    </source>
</evidence>
<dbReference type="PANTHER" id="PTHR11098">
    <property type="entry name" value="NICOTINATE PHOSPHORIBOSYLTRANSFERASE"/>
    <property type="match status" value="1"/>
</dbReference>
<dbReference type="STRING" id="37360.A0A0G4J4C9"/>
<dbReference type="GO" id="GO:0005829">
    <property type="term" value="C:cytosol"/>
    <property type="evidence" value="ECO:0007669"/>
    <property type="project" value="TreeGrafter"/>
</dbReference>
<evidence type="ECO:0000256" key="5">
    <source>
        <dbReference type="ARBA" id="ARBA00013236"/>
    </source>
</evidence>
<dbReference type="Proteomes" id="UP000039324">
    <property type="component" value="Unassembled WGS sequence"/>
</dbReference>
<reference evidence="19 21" key="1">
    <citation type="submission" date="2015-02" db="EMBL/GenBank/DDBJ databases">
        <authorList>
            <person name="Chooi Y.-H."/>
        </authorList>
    </citation>
    <scope>NUCLEOTIDE SEQUENCE [LARGE SCALE GENOMIC DNA]</scope>
    <source>
        <strain evidence="19">E3</strain>
    </source>
</reference>
<keyword evidence="10" id="KW-0479">Metal-binding</keyword>
<comment type="similarity">
    <text evidence="4 15">Belongs to the NAPRTase family.</text>
</comment>
<dbReference type="InterPro" id="IPR041619">
    <property type="entry name" value="NAPRTase_C"/>
</dbReference>
<dbReference type="GO" id="GO:0034355">
    <property type="term" value="P:NAD+ biosynthetic process via the salvage pathway"/>
    <property type="evidence" value="ECO:0007669"/>
    <property type="project" value="TreeGrafter"/>
</dbReference>
<dbReference type="OrthoDB" id="193380at2759"/>
<evidence type="ECO:0000256" key="3">
    <source>
        <dbReference type="ARBA" id="ARBA00004952"/>
    </source>
</evidence>
<evidence type="ECO:0000313" key="19">
    <source>
        <dbReference type="EMBL" id="CEP02367.1"/>
    </source>
</evidence>
<evidence type="ECO:0000313" key="22">
    <source>
        <dbReference type="Proteomes" id="UP000290189"/>
    </source>
</evidence>
<organism evidence="19 21">
    <name type="scientific">Plasmodiophora brassicae</name>
    <name type="common">Clubroot disease agent</name>
    <dbReference type="NCBI Taxonomy" id="37360"/>
    <lineage>
        <taxon>Eukaryota</taxon>
        <taxon>Sar</taxon>
        <taxon>Rhizaria</taxon>
        <taxon>Endomyxa</taxon>
        <taxon>Phytomyxea</taxon>
        <taxon>Plasmodiophorida</taxon>
        <taxon>Plasmodiophoridae</taxon>
        <taxon>Plasmodiophora</taxon>
    </lineage>
</organism>
<dbReference type="InterPro" id="IPR013785">
    <property type="entry name" value="Aldolase_TIM"/>
</dbReference>
<keyword evidence="7 15" id="KW-0436">Ligase</keyword>
<dbReference type="OMA" id="VYFPGSP"/>
<comment type="function">
    <text evidence="13">Catalyzes the first step in the biosynthesis of NAD from nicotinic acid, the ATP-dependent synthesis of beta-nicotinate D-ribonucleotide from nicotinate and 5-phospho-D-ribose 1-phosphate. Helps prevent cellular oxidative stress via its role in NAD biosynthesis.</text>
</comment>
<feature type="domain" description="Nicotinate phosphoribosyltransferase C-terminal" evidence="18">
    <location>
        <begin position="416"/>
        <end position="525"/>
    </location>
</feature>
<evidence type="ECO:0000256" key="11">
    <source>
        <dbReference type="ARBA" id="ARBA00022842"/>
    </source>
</evidence>
<dbReference type="Pfam" id="PF17956">
    <property type="entry name" value="NAPRTase_C"/>
    <property type="match status" value="1"/>
</dbReference>
<evidence type="ECO:0000256" key="12">
    <source>
        <dbReference type="ARBA" id="ARBA00023211"/>
    </source>
</evidence>
<feature type="domain" description="Nicotinate/nicotinamide phosphoribosyltransferase" evidence="16">
    <location>
        <begin position="171"/>
        <end position="412"/>
    </location>
</feature>
<name>A0A0G4J4C9_PLABS</name>